<feature type="compositionally biased region" description="Basic and acidic residues" evidence="1">
    <location>
        <begin position="184"/>
        <end position="203"/>
    </location>
</feature>
<dbReference type="AlphaFoldDB" id="A0AAV5SRF8"/>
<dbReference type="EMBL" id="BTSX01000002">
    <property type="protein sequence ID" value="GMS85962.1"/>
    <property type="molecule type" value="Genomic_DNA"/>
</dbReference>
<accession>A0AAV5SRF8</accession>
<evidence type="ECO:0000313" key="3">
    <source>
        <dbReference type="Proteomes" id="UP001432027"/>
    </source>
</evidence>
<reference evidence="2" key="1">
    <citation type="submission" date="2023-10" db="EMBL/GenBank/DDBJ databases">
        <title>Genome assembly of Pristionchus species.</title>
        <authorList>
            <person name="Yoshida K."/>
            <person name="Sommer R.J."/>
        </authorList>
    </citation>
    <scope>NUCLEOTIDE SEQUENCE</scope>
    <source>
        <strain evidence="2">RS0144</strain>
    </source>
</reference>
<dbReference type="Proteomes" id="UP001432027">
    <property type="component" value="Unassembled WGS sequence"/>
</dbReference>
<feature type="compositionally biased region" description="Low complexity" evidence="1">
    <location>
        <begin position="211"/>
        <end position="225"/>
    </location>
</feature>
<comment type="caution">
    <text evidence="2">The sequence shown here is derived from an EMBL/GenBank/DDBJ whole genome shotgun (WGS) entry which is preliminary data.</text>
</comment>
<gene>
    <name evidence="2" type="ORF">PENTCL1PPCAC_8137</name>
</gene>
<feature type="non-terminal residue" evidence="2">
    <location>
        <position position="1"/>
    </location>
</feature>
<feature type="region of interest" description="Disordered" evidence="1">
    <location>
        <begin position="163"/>
        <end position="230"/>
    </location>
</feature>
<protein>
    <submittedName>
        <fullName evidence="2">Uncharacterized protein</fullName>
    </submittedName>
</protein>
<sequence length="250" mass="28852">QKEEYKKGVEMNMERVEKMRTEFSKSVETLLNCHVRVEKERDGLIEKLKEAAEKQLEFALLVDIPKLRTNMCNFTHVKQIITSRADKELLDYTKIDAHHIRIFCSELEAEKERARFAELNGEMEQLRAVNAFLVTTRTGELYEEVMESRGRIRQLEEEVRGVNLAGPMKKEEGEEEEVKRKRTRNEEPKKEEEEMEGDIKDTLVKPSPTASDSEGSTISSSSRSSTIQEKITVARSIASRIAQAKYRTPV</sequence>
<evidence type="ECO:0000313" key="2">
    <source>
        <dbReference type="EMBL" id="GMS85962.1"/>
    </source>
</evidence>
<name>A0AAV5SRF8_9BILA</name>
<evidence type="ECO:0000256" key="1">
    <source>
        <dbReference type="SAM" id="MobiDB-lite"/>
    </source>
</evidence>
<keyword evidence="3" id="KW-1185">Reference proteome</keyword>
<proteinExistence type="predicted"/>
<organism evidence="2 3">
    <name type="scientific">Pristionchus entomophagus</name>
    <dbReference type="NCBI Taxonomy" id="358040"/>
    <lineage>
        <taxon>Eukaryota</taxon>
        <taxon>Metazoa</taxon>
        <taxon>Ecdysozoa</taxon>
        <taxon>Nematoda</taxon>
        <taxon>Chromadorea</taxon>
        <taxon>Rhabditida</taxon>
        <taxon>Rhabditina</taxon>
        <taxon>Diplogasteromorpha</taxon>
        <taxon>Diplogasteroidea</taxon>
        <taxon>Neodiplogasteridae</taxon>
        <taxon>Pristionchus</taxon>
    </lineage>
</organism>